<feature type="region of interest" description="Disordered" evidence="1">
    <location>
        <begin position="90"/>
        <end position="144"/>
    </location>
</feature>
<reference evidence="4" key="1">
    <citation type="submission" date="2019-08" db="EMBL/GenBank/DDBJ databases">
        <title>Limnoglobus roseus gen. nov., sp. nov., a novel freshwater planctomycete with a giant genome from the family Gemmataceae.</title>
        <authorList>
            <person name="Kulichevskaya I.S."/>
            <person name="Naumoff D.G."/>
            <person name="Miroshnikov K."/>
            <person name="Ivanova A."/>
            <person name="Philippov D.A."/>
            <person name="Hakobyan A."/>
            <person name="Rijpstra I.C."/>
            <person name="Sinninghe Damste J.S."/>
            <person name="Liesack W."/>
            <person name="Dedysh S.N."/>
        </authorList>
    </citation>
    <scope>NUCLEOTIDE SEQUENCE [LARGE SCALE GENOMIC DNA]</scope>
    <source>
        <strain evidence="4">PX52</strain>
    </source>
</reference>
<keyword evidence="4" id="KW-1185">Reference proteome</keyword>
<keyword evidence="3" id="KW-0645">Protease</keyword>
<evidence type="ECO:0000256" key="2">
    <source>
        <dbReference type="SAM" id="SignalP"/>
    </source>
</evidence>
<dbReference type="AlphaFoldDB" id="A0A5C1A8U4"/>
<name>A0A5C1A8U4_9BACT</name>
<dbReference type="KEGG" id="lrs:PX52LOC_00376"/>
<evidence type="ECO:0000313" key="4">
    <source>
        <dbReference type="Proteomes" id="UP000324974"/>
    </source>
</evidence>
<evidence type="ECO:0000256" key="1">
    <source>
        <dbReference type="SAM" id="MobiDB-lite"/>
    </source>
</evidence>
<feature type="compositionally biased region" description="Basic and acidic residues" evidence="1">
    <location>
        <begin position="95"/>
        <end position="104"/>
    </location>
</feature>
<keyword evidence="3" id="KW-0378">Hydrolase</keyword>
<sequence length="144" mass="14474">MSRRISLAGVILSIALLSSGCGDGGSSVSGTVTFNNQPLEKGQINFMPADGKGNPVGGTISGGKYKVTKVPPGKCKVLVSSALSSAPVASSMGDAVKEKAKDTTVEVMPNDEGNSKEHDIASGSSTLDLAIRTAASSAPTPPKK</sequence>
<accession>A0A5C1A8U4</accession>
<dbReference type="PROSITE" id="PS51257">
    <property type="entry name" value="PROKAR_LIPOPROTEIN"/>
    <property type="match status" value="1"/>
</dbReference>
<protein>
    <submittedName>
        <fullName evidence="3">Carboxypeptidase regulatory-like domain-containing protein</fullName>
    </submittedName>
</protein>
<dbReference type="GO" id="GO:0004180">
    <property type="term" value="F:carboxypeptidase activity"/>
    <property type="evidence" value="ECO:0007669"/>
    <property type="project" value="UniProtKB-KW"/>
</dbReference>
<proteinExistence type="predicted"/>
<dbReference type="Proteomes" id="UP000324974">
    <property type="component" value="Chromosome"/>
</dbReference>
<keyword evidence="2" id="KW-0732">Signal</keyword>
<feature type="signal peptide" evidence="2">
    <location>
        <begin position="1"/>
        <end position="22"/>
    </location>
</feature>
<gene>
    <name evidence="3" type="ORF">PX52LOC_00376</name>
</gene>
<dbReference type="EMBL" id="CP042425">
    <property type="protein sequence ID" value="QEL13518.1"/>
    <property type="molecule type" value="Genomic_DNA"/>
</dbReference>
<keyword evidence="3" id="KW-0121">Carboxypeptidase</keyword>
<evidence type="ECO:0000313" key="3">
    <source>
        <dbReference type="EMBL" id="QEL13518.1"/>
    </source>
</evidence>
<organism evidence="3 4">
    <name type="scientific">Limnoglobus roseus</name>
    <dbReference type="NCBI Taxonomy" id="2598579"/>
    <lineage>
        <taxon>Bacteria</taxon>
        <taxon>Pseudomonadati</taxon>
        <taxon>Planctomycetota</taxon>
        <taxon>Planctomycetia</taxon>
        <taxon>Gemmatales</taxon>
        <taxon>Gemmataceae</taxon>
        <taxon>Limnoglobus</taxon>
    </lineage>
</organism>
<feature type="chain" id="PRO_5022990436" evidence="2">
    <location>
        <begin position="23"/>
        <end position="144"/>
    </location>
</feature>